<dbReference type="EMBL" id="JBHUNF010000004">
    <property type="protein sequence ID" value="MFD2675313.1"/>
    <property type="molecule type" value="Genomic_DNA"/>
</dbReference>
<dbReference type="InterPro" id="IPR029052">
    <property type="entry name" value="Metallo-depent_PP-like"/>
</dbReference>
<gene>
    <name evidence="8" type="ORF">ACFSUQ_08415</name>
</gene>
<dbReference type="SUPFAM" id="SSF55816">
    <property type="entry name" value="5'-nucleotidase (syn. UDP-sugar hydrolase), C-terminal domain"/>
    <property type="match status" value="1"/>
</dbReference>
<keyword evidence="5" id="KW-1133">Transmembrane helix</keyword>
<dbReference type="Pfam" id="PF02872">
    <property type="entry name" value="5_nucleotid_C"/>
    <property type="match status" value="1"/>
</dbReference>
<keyword evidence="2" id="KW-0964">Secreted</keyword>
<keyword evidence="5" id="KW-0812">Transmembrane</keyword>
<keyword evidence="9" id="KW-1185">Reference proteome</keyword>
<dbReference type="InterPro" id="IPR019931">
    <property type="entry name" value="LPXTG_anchor"/>
</dbReference>
<evidence type="ECO:0000259" key="7">
    <source>
        <dbReference type="PROSITE" id="PS50847"/>
    </source>
</evidence>
<evidence type="ECO:0000313" key="8">
    <source>
        <dbReference type="EMBL" id="MFD2675313.1"/>
    </source>
</evidence>
<accession>A0ABW5RJR1</accession>
<dbReference type="PRINTS" id="PR01607">
    <property type="entry name" value="APYRASEFAMLY"/>
</dbReference>
<dbReference type="Pfam" id="PF00149">
    <property type="entry name" value="Metallophos"/>
    <property type="match status" value="1"/>
</dbReference>
<reference evidence="9" key="1">
    <citation type="journal article" date="2019" name="Int. J. Syst. Evol. Microbiol.">
        <title>The Global Catalogue of Microorganisms (GCM) 10K type strain sequencing project: providing services to taxonomists for standard genome sequencing and annotation.</title>
        <authorList>
            <consortium name="The Broad Institute Genomics Platform"/>
            <consortium name="The Broad Institute Genome Sequencing Center for Infectious Disease"/>
            <person name="Wu L."/>
            <person name="Ma J."/>
        </authorList>
    </citation>
    <scope>NUCLEOTIDE SEQUENCE [LARGE SCALE GENOMIC DNA]</scope>
    <source>
        <strain evidence="9">TISTR 1511</strain>
    </source>
</reference>
<feature type="domain" description="Gram-positive cocci surface proteins LPxTG" evidence="7">
    <location>
        <begin position="835"/>
        <end position="870"/>
    </location>
</feature>
<dbReference type="RefSeq" id="WP_159421455.1">
    <property type="nucleotide sequence ID" value="NZ_JBHUNF010000004.1"/>
</dbReference>
<dbReference type="InterPro" id="IPR004843">
    <property type="entry name" value="Calcineurin-like_PHP"/>
</dbReference>
<evidence type="ECO:0000313" key="9">
    <source>
        <dbReference type="Proteomes" id="UP001597453"/>
    </source>
</evidence>
<dbReference type="Gene3D" id="3.60.21.10">
    <property type="match status" value="1"/>
</dbReference>
<dbReference type="Gene3D" id="3.90.780.10">
    <property type="entry name" value="5'-Nucleotidase, C-terminal domain"/>
    <property type="match status" value="1"/>
</dbReference>
<evidence type="ECO:0000256" key="5">
    <source>
        <dbReference type="SAM" id="Phobius"/>
    </source>
</evidence>
<dbReference type="SUPFAM" id="SSF56300">
    <property type="entry name" value="Metallo-dependent phosphatases"/>
    <property type="match status" value="1"/>
</dbReference>
<organism evidence="8 9">
    <name type="scientific">Gulosibacter bifidus</name>
    <dbReference type="NCBI Taxonomy" id="272239"/>
    <lineage>
        <taxon>Bacteria</taxon>
        <taxon>Bacillati</taxon>
        <taxon>Actinomycetota</taxon>
        <taxon>Actinomycetes</taxon>
        <taxon>Micrococcales</taxon>
        <taxon>Microbacteriaceae</taxon>
        <taxon>Gulosibacter</taxon>
    </lineage>
</organism>
<evidence type="ECO:0000256" key="6">
    <source>
        <dbReference type="SAM" id="SignalP"/>
    </source>
</evidence>
<dbReference type="PANTHER" id="PTHR11575">
    <property type="entry name" value="5'-NUCLEOTIDASE-RELATED"/>
    <property type="match status" value="1"/>
</dbReference>
<keyword evidence="3 6" id="KW-0732">Signal</keyword>
<protein>
    <submittedName>
        <fullName evidence="8">5'-nucleotidase C-terminal domain-containing protein</fullName>
    </submittedName>
</protein>
<dbReference type="PROSITE" id="PS50847">
    <property type="entry name" value="GRAM_POS_ANCHORING"/>
    <property type="match status" value="1"/>
</dbReference>
<dbReference type="InterPro" id="IPR006179">
    <property type="entry name" value="5_nucleotidase/apyrase"/>
</dbReference>
<evidence type="ECO:0000256" key="4">
    <source>
        <dbReference type="ARBA" id="ARBA00023088"/>
    </source>
</evidence>
<comment type="caution">
    <text evidence="8">The sequence shown here is derived from an EMBL/GenBank/DDBJ whole genome shotgun (WGS) entry which is preliminary data.</text>
</comment>
<evidence type="ECO:0000256" key="2">
    <source>
        <dbReference type="ARBA" id="ARBA00022525"/>
    </source>
</evidence>
<dbReference type="PANTHER" id="PTHR11575:SF24">
    <property type="entry name" value="5'-NUCLEOTIDASE"/>
    <property type="match status" value="1"/>
</dbReference>
<sequence>MANFSKAVKGGIASVIGSALALTAFVAPANAEARTDGAIIQPTAGETQINLVGFNDFHGRITKVDAFAAAVLSAQDAYGADNTVILGSGDQVGASEFESSIAGDQPTKDALKALGVESYTAGNHEFDKGQEDALAIKNEFGHLLAANVTKTDGSLLLDAYQIVEAGGKRVAIVGAVTSSTPSGVSPSGIEGLTFGNPVDAVNQYADQLTDGNEANGEADVIIASYHEGGPTSGSYDENAANATFNEMVTGTSPKVAAIYHAHTHQKYNYEAPVGDTTRPVIQAAQYGDAIGQVVLTLDASGKVVKADSSVIDTYSDPKAGTPAFTRDGLTPESQATYDAVVGIKEAAKAEADVLGAAQIGVVNDNITRAYTWQNGAPVKDDRAQESALGGVVADSMHQWANNVGTEETKADLSIMNPGGLREDIKGDGVLTYKDAQTVLPFTNNLAIVSISGENLKQVFEEQWQLDKDGNVPSRPYLQLGMSSNVNYTYDATQERGSRITSIYIDDKPLDPAATYKVVMPTFLASGGDNFHSLKKAESVYDTGSVDLDAFVAYVKSLPNQELKADTARNGFELEGYFDNGAAPVVQAGTEKTFTVKGTDLRSKDFIADGQVKAELIAADGTATTVGIAEITGVTANGENNSTEITVTVPADMAAGDYTLKLTGEPKGGAADVAARAATSTSSGSGSYVLVPMTVSPAEEPAPAEPFVEVEKKTYTETESTKGINYLGGGWTPGEPITAFLVNPAGERIEFDVEVDADGFVSGSLTWAEYDQDGNLVNDNLPFPVGDYQIVLAQGDKTATVDFTVTADGGQTIPATDAPAPSASAVPVAGTDADKLAETGADDQFITGAAIVAAAMAALGAALLLRRQRNA</sequence>
<dbReference type="InterPro" id="IPR036907">
    <property type="entry name" value="5'-Nucleotdase_C_sf"/>
</dbReference>
<feature type="signal peptide" evidence="6">
    <location>
        <begin position="1"/>
        <end position="29"/>
    </location>
</feature>
<evidence type="ECO:0000256" key="1">
    <source>
        <dbReference type="ARBA" id="ARBA00022512"/>
    </source>
</evidence>
<dbReference type="InterPro" id="IPR008334">
    <property type="entry name" value="5'-Nucleotdase_C"/>
</dbReference>
<keyword evidence="1" id="KW-0134">Cell wall</keyword>
<proteinExistence type="predicted"/>
<keyword evidence="5" id="KW-0472">Membrane</keyword>
<evidence type="ECO:0000256" key="3">
    <source>
        <dbReference type="ARBA" id="ARBA00022729"/>
    </source>
</evidence>
<feature type="transmembrane region" description="Helical" evidence="5">
    <location>
        <begin position="844"/>
        <end position="864"/>
    </location>
</feature>
<dbReference type="Proteomes" id="UP001597453">
    <property type="component" value="Unassembled WGS sequence"/>
</dbReference>
<feature type="chain" id="PRO_5046912908" evidence="6">
    <location>
        <begin position="30"/>
        <end position="870"/>
    </location>
</feature>
<name>A0ABW5RJR1_9MICO</name>
<keyword evidence="4" id="KW-0572">Peptidoglycan-anchor</keyword>